<accession>A0ABQ7FW53</accession>
<comment type="subcellular location">
    <subcellularLocation>
        <location evidence="1">Plastid</location>
        <location evidence="1">Chloroplast inner membrane</location>
        <topology evidence="1">Multi-pass membrane protein</topology>
    </subcellularLocation>
    <subcellularLocation>
        <location evidence="7">Plastid</location>
        <location evidence="7">Chloroplast membrane</location>
        <topology evidence="7">Multi-pass membrane protein</topology>
    </subcellularLocation>
</comment>
<dbReference type="Pfam" id="PF16166">
    <property type="entry name" value="TIC20"/>
    <property type="match status" value="1"/>
</dbReference>
<feature type="transmembrane region" description="Helical" evidence="7">
    <location>
        <begin position="196"/>
        <end position="216"/>
    </location>
</feature>
<evidence type="ECO:0000256" key="5">
    <source>
        <dbReference type="ARBA" id="ARBA00022989"/>
    </source>
</evidence>
<protein>
    <recommendedName>
        <fullName evidence="7">Protein TIC 20</fullName>
    </recommendedName>
</protein>
<dbReference type="Proteomes" id="UP000815325">
    <property type="component" value="Unassembled WGS sequence"/>
</dbReference>
<evidence type="ECO:0000256" key="7">
    <source>
        <dbReference type="RuleBase" id="RU367003"/>
    </source>
</evidence>
<dbReference type="PANTHER" id="PTHR33510">
    <property type="entry name" value="PROTEIN TIC 20-II, CHLOROPLASTIC"/>
    <property type="match status" value="1"/>
</dbReference>
<evidence type="ECO:0000256" key="3">
    <source>
        <dbReference type="ARBA" id="ARBA00022692"/>
    </source>
</evidence>
<feature type="transmembrane region" description="Helical" evidence="7">
    <location>
        <begin position="158"/>
        <end position="176"/>
    </location>
</feature>
<evidence type="ECO:0000256" key="6">
    <source>
        <dbReference type="ARBA" id="ARBA00023136"/>
    </source>
</evidence>
<evidence type="ECO:0000256" key="4">
    <source>
        <dbReference type="ARBA" id="ARBA00022780"/>
    </source>
</evidence>
<keyword evidence="5 7" id="KW-1133">Transmembrane helix</keyword>
<comment type="caution">
    <text evidence="8">The sequence shown here is derived from an EMBL/GenBank/DDBJ whole genome shotgun (WGS) entry which is preliminary data.</text>
</comment>
<evidence type="ECO:0000256" key="2">
    <source>
        <dbReference type="ARBA" id="ARBA00009596"/>
    </source>
</evidence>
<comment type="similarity">
    <text evidence="2 7">Belongs to the Tic20 family.</text>
</comment>
<proteinExistence type="inferred from homology"/>
<keyword evidence="7" id="KW-0150">Chloroplast</keyword>
<name>A0ABQ7FW53_DUNSA</name>
<feature type="transmembrane region" description="Helical" evidence="7">
    <location>
        <begin position="87"/>
        <end position="106"/>
    </location>
</feature>
<evidence type="ECO:0000256" key="1">
    <source>
        <dbReference type="ARBA" id="ARBA00004478"/>
    </source>
</evidence>
<evidence type="ECO:0000313" key="9">
    <source>
        <dbReference type="Proteomes" id="UP000815325"/>
    </source>
</evidence>
<keyword evidence="6 7" id="KW-0472">Membrane</keyword>
<sequence>MQAHFASSSSSSCSKSCMPLQPAHIGGHTTKQMQRRCSQPLLARPAALKSSGRTPLRINAMWGNFRGSSSYRGSGWSGSGPSIQDRVLAAVPYILPFLNVFQYGRFLFYMYPTLRACIKPIFPALALYHSLPLGSLIAFFGVYLGIVNNRNFSRFVRFNAMQAILLDIILVLPRLVETVLTPPKAGYGFQLYAHSQSFVWIFIVTWVVFGIASCAAGHWARIPFIADSADVSVR</sequence>
<keyword evidence="9" id="KW-1185">Reference proteome</keyword>
<keyword evidence="7" id="KW-0934">Plastid</keyword>
<reference evidence="8" key="1">
    <citation type="submission" date="2017-08" db="EMBL/GenBank/DDBJ databases">
        <authorList>
            <person name="Polle J.E."/>
            <person name="Barry K."/>
            <person name="Cushman J."/>
            <person name="Schmutz J."/>
            <person name="Tran D."/>
            <person name="Hathwaick L.T."/>
            <person name="Yim W.C."/>
            <person name="Jenkins J."/>
            <person name="Mckie-Krisberg Z.M."/>
            <person name="Prochnik S."/>
            <person name="Lindquist E."/>
            <person name="Dockter R.B."/>
            <person name="Adam C."/>
            <person name="Molina H."/>
            <person name="Bunkerborg J."/>
            <person name="Jin E."/>
            <person name="Buchheim M."/>
            <person name="Magnuson J."/>
        </authorList>
    </citation>
    <scope>NUCLEOTIDE SEQUENCE</scope>
    <source>
        <strain evidence="8">CCAP 19/18</strain>
    </source>
</reference>
<keyword evidence="3 7" id="KW-0812">Transmembrane</keyword>
<comment type="function">
    <text evidence="7">Involved in protein precursor import into chloroplasts.</text>
</comment>
<dbReference type="InterPro" id="IPR005691">
    <property type="entry name" value="Tic20"/>
</dbReference>
<evidence type="ECO:0000313" key="8">
    <source>
        <dbReference type="EMBL" id="KAF5826603.1"/>
    </source>
</evidence>
<gene>
    <name evidence="8" type="ORF">DUNSADRAFT_2551</name>
</gene>
<dbReference type="EMBL" id="MU070814">
    <property type="protein sequence ID" value="KAF5826603.1"/>
    <property type="molecule type" value="Genomic_DNA"/>
</dbReference>
<organism evidence="8 9">
    <name type="scientific">Dunaliella salina</name>
    <name type="common">Green alga</name>
    <name type="synonym">Protococcus salinus</name>
    <dbReference type="NCBI Taxonomy" id="3046"/>
    <lineage>
        <taxon>Eukaryota</taxon>
        <taxon>Viridiplantae</taxon>
        <taxon>Chlorophyta</taxon>
        <taxon>core chlorophytes</taxon>
        <taxon>Chlorophyceae</taxon>
        <taxon>CS clade</taxon>
        <taxon>Chlamydomonadales</taxon>
        <taxon>Dunaliellaceae</taxon>
        <taxon>Dunaliella</taxon>
    </lineage>
</organism>
<dbReference type="PANTHER" id="PTHR33510:SF5">
    <property type="entry name" value="PROTEIN TIC 20-II, CHLOROPLASTIC"/>
    <property type="match status" value="1"/>
</dbReference>
<keyword evidence="4" id="KW-1001">Plastid inner membrane</keyword>
<feature type="transmembrane region" description="Helical" evidence="7">
    <location>
        <begin position="126"/>
        <end position="146"/>
    </location>
</feature>